<dbReference type="PANTHER" id="PTHR30250:SF11">
    <property type="entry name" value="O-ANTIGEN TRANSPORTER-RELATED"/>
    <property type="match status" value="1"/>
</dbReference>
<dbReference type="InterPro" id="IPR050833">
    <property type="entry name" value="Poly_Biosynth_Transport"/>
</dbReference>
<feature type="transmembrane region" description="Helical" evidence="6">
    <location>
        <begin position="446"/>
        <end position="466"/>
    </location>
</feature>
<proteinExistence type="predicted"/>
<dbReference type="PANTHER" id="PTHR30250">
    <property type="entry name" value="PST FAMILY PREDICTED COLANIC ACID TRANSPORTER"/>
    <property type="match status" value="1"/>
</dbReference>
<comment type="caution">
    <text evidence="7">The sequence shown here is derived from an EMBL/GenBank/DDBJ whole genome shotgun (WGS) entry which is preliminary data.</text>
</comment>
<organism evidence="7 8">
    <name type="scientific">Gelidibacter sediminis</name>
    <dbReference type="NCBI Taxonomy" id="1608710"/>
    <lineage>
        <taxon>Bacteria</taxon>
        <taxon>Pseudomonadati</taxon>
        <taxon>Bacteroidota</taxon>
        <taxon>Flavobacteriia</taxon>
        <taxon>Flavobacteriales</taxon>
        <taxon>Flavobacteriaceae</taxon>
        <taxon>Gelidibacter</taxon>
    </lineage>
</organism>
<evidence type="ECO:0000256" key="4">
    <source>
        <dbReference type="ARBA" id="ARBA00022989"/>
    </source>
</evidence>
<keyword evidence="4 6" id="KW-1133">Transmembrane helix</keyword>
<accession>A0A4R7Q040</accession>
<name>A0A4R7Q040_9FLAO</name>
<keyword evidence="8" id="KW-1185">Reference proteome</keyword>
<keyword evidence="5 6" id="KW-0472">Membrane</keyword>
<protein>
    <submittedName>
        <fullName evidence="7">O-antigen/teichoic acid export membrane protein</fullName>
    </submittedName>
</protein>
<feature type="transmembrane region" description="Helical" evidence="6">
    <location>
        <begin position="220"/>
        <end position="245"/>
    </location>
</feature>
<feature type="transmembrane region" description="Helical" evidence="6">
    <location>
        <begin position="327"/>
        <end position="348"/>
    </location>
</feature>
<feature type="transmembrane region" description="Helical" evidence="6">
    <location>
        <begin position="251"/>
        <end position="268"/>
    </location>
</feature>
<dbReference type="EMBL" id="SOBW01000008">
    <property type="protein sequence ID" value="TDU39949.1"/>
    <property type="molecule type" value="Genomic_DNA"/>
</dbReference>
<reference evidence="7 8" key="1">
    <citation type="submission" date="2019-03" db="EMBL/GenBank/DDBJ databases">
        <title>Genomic Encyclopedia of Archaeal and Bacterial Type Strains, Phase II (KMG-II): from individual species to whole genera.</title>
        <authorList>
            <person name="Goeker M."/>
        </authorList>
    </citation>
    <scope>NUCLEOTIDE SEQUENCE [LARGE SCALE GENOMIC DNA]</scope>
    <source>
        <strain evidence="7 8">DSM 28135</strain>
    </source>
</reference>
<keyword evidence="3 6" id="KW-0812">Transmembrane</keyword>
<dbReference type="InterPro" id="IPR002797">
    <property type="entry name" value="Polysacc_synth"/>
</dbReference>
<dbReference type="OrthoDB" id="88014at2"/>
<feature type="transmembrane region" description="Helical" evidence="6">
    <location>
        <begin position="360"/>
        <end position="382"/>
    </location>
</feature>
<dbReference type="AlphaFoldDB" id="A0A4R7Q040"/>
<feature type="transmembrane region" description="Helical" evidence="6">
    <location>
        <begin position="39"/>
        <end position="60"/>
    </location>
</feature>
<sequence>MGIVTNQSFKNTITTYLGFAIGALNTLYLYAFFISDVHYGLISFMLSTATIMMPLMAFGVHNTMVKFYSTFKTKNSLNSFLTLMLFLPLAFIIPTGLIGIFAYNNIANFLSQENPIIGNYIWYIYAAAIVMAYFEVFFAWTKTQMQTVFGNFLKEVFHRLGIMVLLFCVYFKWISVDTFIAGVIGVYTLRMLIMMFYAFSVRLPVFKFNRLDRLNPILKYTFLIIIAGSIATVILDIDSFMLGMYIPIEKVAYYGVAIYIATVIVVPSRSMQQILQPLTAKYLNEKNKVALEDLYVRSSQTLFIIGGLIFLLIILNINSLYETIPEQFSGGLLVVFLVSMAKLYDCLMGCNNVILFNSDYYRVVLLFGVILTILTVLLNMLFIPRFGINGAAFATFLAVTVYNTIKIYFVKLKFNMMPFTIDTGKVLLLLIVMAALFYFWEFQFYPLVNIGLKSALIILIYGVVIYKLKVSDDINILIKKHLRIS</sequence>
<feature type="transmembrane region" description="Helical" evidence="6">
    <location>
        <begin position="388"/>
        <end position="409"/>
    </location>
</feature>
<feature type="transmembrane region" description="Helical" evidence="6">
    <location>
        <begin position="179"/>
        <end position="199"/>
    </location>
</feature>
<evidence type="ECO:0000256" key="5">
    <source>
        <dbReference type="ARBA" id="ARBA00023136"/>
    </source>
</evidence>
<evidence type="ECO:0000256" key="3">
    <source>
        <dbReference type="ARBA" id="ARBA00022692"/>
    </source>
</evidence>
<gene>
    <name evidence="7" type="ORF">BXY82_1987</name>
</gene>
<feature type="transmembrane region" description="Helical" evidence="6">
    <location>
        <begin position="80"/>
        <end position="102"/>
    </location>
</feature>
<feature type="transmembrane region" description="Helical" evidence="6">
    <location>
        <begin position="12"/>
        <end position="33"/>
    </location>
</feature>
<keyword evidence="2" id="KW-1003">Cell membrane</keyword>
<comment type="subcellular location">
    <subcellularLocation>
        <location evidence="1">Cell membrane</location>
        <topology evidence="1">Multi-pass membrane protein</topology>
    </subcellularLocation>
</comment>
<evidence type="ECO:0000256" key="2">
    <source>
        <dbReference type="ARBA" id="ARBA00022475"/>
    </source>
</evidence>
<evidence type="ECO:0000256" key="6">
    <source>
        <dbReference type="SAM" id="Phobius"/>
    </source>
</evidence>
<feature type="transmembrane region" description="Helical" evidence="6">
    <location>
        <begin position="302"/>
        <end position="321"/>
    </location>
</feature>
<dbReference type="RefSeq" id="WP_133757999.1">
    <property type="nucleotide sequence ID" value="NZ_SOBW01000008.1"/>
</dbReference>
<dbReference type="Proteomes" id="UP000294689">
    <property type="component" value="Unassembled WGS sequence"/>
</dbReference>
<dbReference type="Pfam" id="PF01943">
    <property type="entry name" value="Polysacc_synt"/>
    <property type="match status" value="1"/>
</dbReference>
<feature type="transmembrane region" description="Helical" evidence="6">
    <location>
        <begin position="152"/>
        <end position="173"/>
    </location>
</feature>
<dbReference type="GO" id="GO:0005886">
    <property type="term" value="C:plasma membrane"/>
    <property type="evidence" value="ECO:0007669"/>
    <property type="project" value="UniProtKB-SubCell"/>
</dbReference>
<evidence type="ECO:0000256" key="1">
    <source>
        <dbReference type="ARBA" id="ARBA00004651"/>
    </source>
</evidence>
<feature type="transmembrane region" description="Helical" evidence="6">
    <location>
        <begin position="122"/>
        <end position="140"/>
    </location>
</feature>
<evidence type="ECO:0000313" key="8">
    <source>
        <dbReference type="Proteomes" id="UP000294689"/>
    </source>
</evidence>
<evidence type="ECO:0000313" key="7">
    <source>
        <dbReference type="EMBL" id="TDU39949.1"/>
    </source>
</evidence>
<feature type="transmembrane region" description="Helical" evidence="6">
    <location>
        <begin position="421"/>
        <end position="440"/>
    </location>
</feature>